<dbReference type="Proteomes" id="UP000299102">
    <property type="component" value="Unassembled WGS sequence"/>
</dbReference>
<comment type="caution">
    <text evidence="2">The sequence shown here is derived from an EMBL/GenBank/DDBJ whole genome shotgun (WGS) entry which is preliminary data.</text>
</comment>
<keyword evidence="3" id="KW-1185">Reference proteome</keyword>
<evidence type="ECO:0000259" key="1">
    <source>
        <dbReference type="Pfam" id="PF25294"/>
    </source>
</evidence>
<name>A0A4C1ZMT5_EUMVA</name>
<dbReference type="EMBL" id="BGZK01001945">
    <property type="protein sequence ID" value="GBP88622.1"/>
    <property type="molecule type" value="Genomic_DNA"/>
</dbReference>
<gene>
    <name evidence="2" type="primary">smu1</name>
    <name evidence="2" type="ORF">EVAR_100549_1</name>
</gene>
<dbReference type="PANTHER" id="PTHR13351:SF1">
    <property type="entry name" value="RENIN RECEPTOR"/>
    <property type="match status" value="1"/>
</dbReference>
<dbReference type="GO" id="GO:0009897">
    <property type="term" value="C:external side of plasma membrane"/>
    <property type="evidence" value="ECO:0007669"/>
    <property type="project" value="TreeGrafter"/>
</dbReference>
<dbReference type="PROSITE" id="PS50896">
    <property type="entry name" value="LISH"/>
    <property type="match status" value="1"/>
</dbReference>
<reference evidence="2 3" key="1">
    <citation type="journal article" date="2019" name="Commun. Biol.">
        <title>The bagworm genome reveals a unique fibroin gene that provides high tensile strength.</title>
        <authorList>
            <person name="Kono N."/>
            <person name="Nakamura H."/>
            <person name="Ohtoshi R."/>
            <person name="Tomita M."/>
            <person name="Numata K."/>
            <person name="Arakawa K."/>
        </authorList>
    </citation>
    <scope>NUCLEOTIDE SEQUENCE [LARGE SCALE GENOMIC DNA]</scope>
</reference>
<feature type="domain" description="Renin receptor N-terminal" evidence="1">
    <location>
        <begin position="37"/>
        <end position="110"/>
    </location>
</feature>
<evidence type="ECO:0000313" key="3">
    <source>
        <dbReference type="Proteomes" id="UP000299102"/>
    </source>
</evidence>
<dbReference type="InterPro" id="IPR057318">
    <property type="entry name" value="RENR_N"/>
</dbReference>
<dbReference type="InterPro" id="IPR006594">
    <property type="entry name" value="LisH"/>
</dbReference>
<dbReference type="Pfam" id="PF25294">
    <property type="entry name" value="RENR_N"/>
    <property type="match status" value="1"/>
</dbReference>
<dbReference type="AlphaFoldDB" id="A0A4C1ZMT5"/>
<dbReference type="GO" id="GO:0038023">
    <property type="term" value="F:signaling receptor activity"/>
    <property type="evidence" value="ECO:0007669"/>
    <property type="project" value="InterPro"/>
</dbReference>
<organism evidence="2 3">
    <name type="scientific">Eumeta variegata</name>
    <name type="common">Bagworm moth</name>
    <name type="synonym">Eumeta japonica</name>
    <dbReference type="NCBI Taxonomy" id="151549"/>
    <lineage>
        <taxon>Eukaryota</taxon>
        <taxon>Metazoa</taxon>
        <taxon>Ecdysozoa</taxon>
        <taxon>Arthropoda</taxon>
        <taxon>Hexapoda</taxon>
        <taxon>Insecta</taxon>
        <taxon>Pterygota</taxon>
        <taxon>Neoptera</taxon>
        <taxon>Endopterygota</taxon>
        <taxon>Lepidoptera</taxon>
        <taxon>Glossata</taxon>
        <taxon>Ditrysia</taxon>
        <taxon>Tineoidea</taxon>
        <taxon>Psychidae</taxon>
        <taxon>Oiketicinae</taxon>
        <taxon>Eumeta</taxon>
    </lineage>
</organism>
<dbReference type="OrthoDB" id="7866065at2759"/>
<sequence>MIYTCPEEEEYQPVTVRNIAVNSAQEILKEEDTIEATEAIQSDEIGEVVYVALGNAVSGDSQWSGLNIADPFNLPKEVIIVSIDGAENSKISATGKTYPLQGNTVEQSLNGAISQLDADDTIADNLPNKKKSCKCLYISLFFDDVSKSHGKNSEAVSEALDLASTAVKNLNTAAQKSSNKEALVAIAVNRANGNSRSKREVAPDDAKQYLKESNLYKTLQTLQEETGVSLNTVDSVDGFVQDITNGHWDTVLKVTQSLKLPDKNC</sequence>
<protein>
    <submittedName>
        <fullName evidence="2">WD40 repeat-containing protein SMU1</fullName>
    </submittedName>
</protein>
<dbReference type="GO" id="GO:0030177">
    <property type="term" value="P:positive regulation of Wnt signaling pathway"/>
    <property type="evidence" value="ECO:0007669"/>
    <property type="project" value="TreeGrafter"/>
</dbReference>
<dbReference type="STRING" id="151549.A0A4C1ZMT5"/>
<dbReference type="InterPro" id="IPR012493">
    <property type="entry name" value="Renin_rcpt"/>
</dbReference>
<evidence type="ECO:0000313" key="2">
    <source>
        <dbReference type="EMBL" id="GBP88622.1"/>
    </source>
</evidence>
<proteinExistence type="predicted"/>
<accession>A0A4C1ZMT5</accession>
<dbReference type="PANTHER" id="PTHR13351">
    <property type="entry name" value="RENIN RECEPTOR"/>
    <property type="match status" value="1"/>
</dbReference>